<keyword evidence="7" id="KW-1185">Reference proteome</keyword>
<dbReference type="InterPro" id="IPR045017">
    <property type="entry name" value="DECR2-like"/>
</dbReference>
<dbReference type="Pfam" id="PF13561">
    <property type="entry name" value="adh_short_C2"/>
    <property type="match status" value="1"/>
</dbReference>
<keyword evidence="1" id="KW-0521">NADP</keyword>
<reference evidence="6" key="2">
    <citation type="journal article" date="2023" name="IMA Fungus">
        <title>Comparative genomic study of the Penicillium genus elucidates a diverse pangenome and 15 lateral gene transfer events.</title>
        <authorList>
            <person name="Petersen C."/>
            <person name="Sorensen T."/>
            <person name="Nielsen M.R."/>
            <person name="Sondergaard T.E."/>
            <person name="Sorensen J.L."/>
            <person name="Fitzpatrick D.A."/>
            <person name="Frisvad J.C."/>
            <person name="Nielsen K.L."/>
        </authorList>
    </citation>
    <scope>NUCLEOTIDE SEQUENCE</scope>
    <source>
        <strain evidence="6">IBT 26290</strain>
    </source>
</reference>
<organism evidence="6 7">
    <name type="scientific">Penicillium canariense</name>
    <dbReference type="NCBI Taxonomy" id="189055"/>
    <lineage>
        <taxon>Eukaryota</taxon>
        <taxon>Fungi</taxon>
        <taxon>Dikarya</taxon>
        <taxon>Ascomycota</taxon>
        <taxon>Pezizomycotina</taxon>
        <taxon>Eurotiomycetes</taxon>
        <taxon>Eurotiomycetidae</taxon>
        <taxon>Eurotiales</taxon>
        <taxon>Aspergillaceae</taxon>
        <taxon>Penicillium</taxon>
    </lineage>
</organism>
<evidence type="ECO:0000256" key="2">
    <source>
        <dbReference type="ARBA" id="ARBA00023002"/>
    </source>
</evidence>
<comment type="caution">
    <text evidence="6">The sequence shown here is derived from an EMBL/GenBank/DDBJ whole genome shotgun (WGS) entry which is preliminary data.</text>
</comment>
<gene>
    <name evidence="6" type="ORF">N7482_002972</name>
</gene>
<dbReference type="Gene3D" id="3.40.50.720">
    <property type="entry name" value="NAD(P)-binding Rossmann-like Domain"/>
    <property type="match status" value="1"/>
</dbReference>
<dbReference type="EMBL" id="JAPQKN010000001">
    <property type="protein sequence ID" value="KAJ5177095.1"/>
    <property type="molecule type" value="Genomic_DNA"/>
</dbReference>
<dbReference type="GeneID" id="81424273"/>
<reference evidence="6" key="1">
    <citation type="submission" date="2022-11" db="EMBL/GenBank/DDBJ databases">
        <authorList>
            <person name="Petersen C."/>
        </authorList>
    </citation>
    <scope>NUCLEOTIDE SEQUENCE</scope>
    <source>
        <strain evidence="6">IBT 26290</strain>
    </source>
</reference>
<keyword evidence="2" id="KW-0560">Oxidoreductase</keyword>
<dbReference type="RefSeq" id="XP_056548703.1">
    <property type="nucleotide sequence ID" value="XM_056685097.1"/>
</dbReference>
<comment type="catalytic activity">
    <reaction evidence="4">
        <text>a (2E,4E)-dienoyl-CoA + NADPH + H(+) = a 4,5-saturated-(3E)-enoyl-CoA + NADP(+)</text>
        <dbReference type="Rhea" id="RHEA:45912"/>
        <dbReference type="ChEBI" id="CHEBI:15378"/>
        <dbReference type="ChEBI" id="CHEBI:57783"/>
        <dbReference type="ChEBI" id="CHEBI:58349"/>
        <dbReference type="ChEBI" id="CHEBI:85101"/>
        <dbReference type="ChEBI" id="CHEBI:85493"/>
        <dbReference type="EC" id="1.3.1.124"/>
    </reaction>
</comment>
<dbReference type="OrthoDB" id="2136131at2759"/>
<evidence type="ECO:0000256" key="4">
    <source>
        <dbReference type="ARBA" id="ARBA00048009"/>
    </source>
</evidence>
<dbReference type="GO" id="GO:0009062">
    <property type="term" value="P:fatty acid catabolic process"/>
    <property type="evidence" value="ECO:0007669"/>
    <property type="project" value="InterPro"/>
</dbReference>
<dbReference type="Pfam" id="PF00106">
    <property type="entry name" value="adh_short"/>
    <property type="match status" value="1"/>
</dbReference>
<name>A0A9W9LV00_9EURO</name>
<protein>
    <recommendedName>
        <fullName evidence="3">2,4-dienoyl-CoA reductase [(3E)-enoyl-CoA-producing]</fullName>
        <ecNumber evidence="3">1.3.1.124</ecNumber>
    </recommendedName>
</protein>
<dbReference type="AlphaFoldDB" id="A0A9W9LV00"/>
<dbReference type="GO" id="GO:0008670">
    <property type="term" value="F:2,4-dienoyl-CoA reductase (NADPH) activity"/>
    <property type="evidence" value="ECO:0007669"/>
    <property type="project" value="InterPro"/>
</dbReference>
<evidence type="ECO:0000313" key="7">
    <source>
        <dbReference type="Proteomes" id="UP001149163"/>
    </source>
</evidence>
<dbReference type="PRINTS" id="PR00081">
    <property type="entry name" value="GDHRDH"/>
</dbReference>
<dbReference type="InterPro" id="IPR036291">
    <property type="entry name" value="NAD(P)-bd_dom_sf"/>
</dbReference>
<dbReference type="GO" id="GO:0005777">
    <property type="term" value="C:peroxisome"/>
    <property type="evidence" value="ECO:0007669"/>
    <property type="project" value="TreeGrafter"/>
</dbReference>
<dbReference type="PANTHER" id="PTHR43296">
    <property type="entry name" value="PEROXISOMAL 2,4-DIENOYL-COA REDUCTASE"/>
    <property type="match status" value="1"/>
</dbReference>
<accession>A0A9W9LV00</accession>
<proteinExistence type="predicted"/>
<dbReference type="EC" id="1.3.1.124" evidence="3"/>
<dbReference type="Proteomes" id="UP001149163">
    <property type="component" value="Unassembled WGS sequence"/>
</dbReference>
<dbReference type="PANTHER" id="PTHR43296:SF2">
    <property type="entry name" value="PEROXISOMAL 2,4-DIENOYL-COA REDUCTASE [(3E)-ENOYL-COA-PRODUCING]"/>
    <property type="match status" value="1"/>
</dbReference>
<evidence type="ECO:0000256" key="5">
    <source>
        <dbReference type="ARBA" id="ARBA00048340"/>
    </source>
</evidence>
<evidence type="ECO:0000256" key="3">
    <source>
        <dbReference type="ARBA" id="ARBA00026117"/>
    </source>
</evidence>
<dbReference type="InterPro" id="IPR002347">
    <property type="entry name" value="SDR_fam"/>
</dbReference>
<dbReference type="SUPFAM" id="SSF51735">
    <property type="entry name" value="NAD(P)-binding Rossmann-fold domains"/>
    <property type="match status" value="1"/>
</dbReference>
<dbReference type="CDD" id="cd05369">
    <property type="entry name" value="TER_DECR_SDR_a"/>
    <property type="match status" value="1"/>
</dbReference>
<evidence type="ECO:0000313" key="6">
    <source>
        <dbReference type="EMBL" id="KAJ5177095.1"/>
    </source>
</evidence>
<evidence type="ECO:0000256" key="1">
    <source>
        <dbReference type="ARBA" id="ARBA00022857"/>
    </source>
</evidence>
<sequence length="339" mass="36118">MPLPQSEYISNIWKDDIFTNKVVFCTGGAGTICSAQVRALVHLGANACIIGRNVEKTERVAQDIATVRPGAKVIGIGAVDVRKFEDLKEAVERCVKELGGIDYVIAGAAGNFLASIEQLSVNAFKSVMDIDVIGSYNTLKATLPYLVESGGKNRMDSETRMPAPLPLKCFLFWIGKIDPDLVQPAPGGTGGRIIFVGATLHYRGTPFQAHVSVAKAGIDSLSNSVAIEYGPRGVTSNIISPGPIAQTEGLERLLPSDAKAAYTKSQPLGRFGHVRDIADATVYLFSDAGSYVTGQTLVVDGANWRMSGGFSSNGNMQYPDFLLSGQEVSNVTGKKKSKL</sequence>
<comment type="catalytic activity">
    <reaction evidence="5">
        <text>a (2E,4Z)-dienoyl-CoA + NADPH + H(+) = a 4,5-saturated-(3E)-enoyl-CoA + NADP(+)</text>
        <dbReference type="Rhea" id="RHEA:61892"/>
        <dbReference type="ChEBI" id="CHEBI:15378"/>
        <dbReference type="ChEBI" id="CHEBI:57783"/>
        <dbReference type="ChEBI" id="CHEBI:58349"/>
        <dbReference type="ChEBI" id="CHEBI:85099"/>
        <dbReference type="ChEBI" id="CHEBI:85493"/>
        <dbReference type="EC" id="1.3.1.124"/>
    </reaction>
</comment>